<dbReference type="PANTHER" id="PTHR36934:SF1">
    <property type="entry name" value="THIOESTERASE DOMAIN-CONTAINING PROTEIN"/>
    <property type="match status" value="1"/>
</dbReference>
<comment type="caution">
    <text evidence="4">The sequence shown here is derived from an EMBL/GenBank/DDBJ whole genome shotgun (WGS) entry which is preliminary data.</text>
</comment>
<evidence type="ECO:0000256" key="2">
    <source>
        <dbReference type="PIRSR" id="PIRSR014972-2"/>
    </source>
</evidence>
<evidence type="ECO:0000256" key="1">
    <source>
        <dbReference type="PIRSR" id="PIRSR014972-1"/>
    </source>
</evidence>
<dbReference type="Proteomes" id="UP001165292">
    <property type="component" value="Unassembled WGS sequence"/>
</dbReference>
<protein>
    <submittedName>
        <fullName evidence="4">Thioesterase family protein</fullName>
    </submittedName>
</protein>
<dbReference type="InterPro" id="IPR054485">
    <property type="entry name" value="FlK-like_dom"/>
</dbReference>
<dbReference type="RefSeq" id="WP_014852388.1">
    <property type="nucleotide sequence ID" value="NZ_DALZTO010000010.1"/>
</dbReference>
<dbReference type="PANTHER" id="PTHR36934">
    <property type="entry name" value="BLR0278 PROTEIN"/>
    <property type="match status" value="1"/>
</dbReference>
<evidence type="ECO:0000259" key="3">
    <source>
        <dbReference type="Pfam" id="PF22636"/>
    </source>
</evidence>
<feature type="binding site" evidence="2">
    <location>
        <position position="73"/>
    </location>
    <ligand>
        <name>CoA</name>
        <dbReference type="ChEBI" id="CHEBI:57287"/>
    </ligand>
</feature>
<reference evidence="4" key="1">
    <citation type="submission" date="2022-06" db="EMBL/GenBank/DDBJ databases">
        <title>Detection of beta-lactamases in bacteria of animal origin.</title>
        <authorList>
            <person name="Mlynarcik P."/>
            <person name="Zdarska V."/>
            <person name="Chudobova H."/>
            <person name="Prochazkova P."/>
            <person name="Hricova K."/>
            <person name="Mezerova K."/>
            <person name="Bardon J."/>
            <person name="Dolejska M."/>
            <person name="Sukkar I."/>
            <person name="Kolar M."/>
        </authorList>
    </citation>
    <scope>NUCLEOTIDE SEQUENCE</scope>
    <source>
        <strain evidence="4">S 300-3</strain>
    </source>
</reference>
<feature type="active site" evidence="1">
    <location>
        <position position="46"/>
    </location>
</feature>
<name>A0AA41WJX2_9GAMM</name>
<dbReference type="AlphaFoldDB" id="A0AA41WJX2"/>
<dbReference type="PIRSF" id="PIRSF014972">
    <property type="entry name" value="FlK"/>
    <property type="match status" value="1"/>
</dbReference>
<feature type="binding site" evidence="2">
    <location>
        <position position="124"/>
    </location>
    <ligand>
        <name>substrate</name>
    </ligand>
</feature>
<dbReference type="SUPFAM" id="SSF54637">
    <property type="entry name" value="Thioesterase/thiol ester dehydrase-isomerase"/>
    <property type="match status" value="1"/>
</dbReference>
<feature type="active site" evidence="1">
    <location>
        <position position="54"/>
    </location>
</feature>
<feature type="binding site" evidence="2">
    <location>
        <position position="73"/>
    </location>
    <ligand>
        <name>substrate</name>
    </ligand>
</feature>
<proteinExistence type="predicted"/>
<feature type="domain" description="Fluoroacetyl-CoA-specific thioesterase-like" evidence="3">
    <location>
        <begin position="38"/>
        <end position="128"/>
    </location>
</feature>
<accession>A0AA41WJX2</accession>
<feature type="active site" evidence="1">
    <location>
        <position position="80"/>
    </location>
</feature>
<evidence type="ECO:0000313" key="5">
    <source>
        <dbReference type="Proteomes" id="UP001165292"/>
    </source>
</evidence>
<evidence type="ECO:0000313" key="4">
    <source>
        <dbReference type="EMBL" id="MCO7545882.1"/>
    </source>
</evidence>
<dbReference type="Pfam" id="PF22636">
    <property type="entry name" value="FlK"/>
    <property type="match status" value="1"/>
</dbReference>
<dbReference type="InterPro" id="IPR025540">
    <property type="entry name" value="FlK"/>
</dbReference>
<dbReference type="Gene3D" id="3.10.129.10">
    <property type="entry name" value="Hotdog Thioesterase"/>
    <property type="match status" value="1"/>
</dbReference>
<dbReference type="EMBL" id="JAMYBS010000016">
    <property type="protein sequence ID" value="MCO7545882.1"/>
    <property type="molecule type" value="Genomic_DNA"/>
</dbReference>
<gene>
    <name evidence="4" type="ORF">NJF43_14085</name>
</gene>
<dbReference type="InterPro" id="IPR029069">
    <property type="entry name" value="HotDog_dom_sf"/>
</dbReference>
<organism evidence="4 5">
    <name type="scientific">Stutzerimonas nitrititolerans</name>
    <dbReference type="NCBI Taxonomy" id="2482751"/>
    <lineage>
        <taxon>Bacteria</taxon>
        <taxon>Pseudomonadati</taxon>
        <taxon>Pseudomonadota</taxon>
        <taxon>Gammaproteobacteria</taxon>
        <taxon>Pseudomonadales</taxon>
        <taxon>Pseudomonadaceae</taxon>
        <taxon>Stutzerimonas</taxon>
    </lineage>
</organism>
<sequence length="145" mass="15664">MSNLHPAPLSVGLTHSETLVVAERHTVPQVEPNWSGFADMPPVLATAMMIGFIEQTCIEGLRPFLSTAQRTVGIHVDVSHVAATPIGMKVTANVELTAIEGKTLVFKVACRDESGLIGEGTHRRAIIDLQRFVQRLEEKAGRAGN</sequence>